<accession>A0A5C5Y4M4</accession>
<evidence type="ECO:0000313" key="3">
    <source>
        <dbReference type="Proteomes" id="UP000316476"/>
    </source>
</evidence>
<gene>
    <name evidence="1" type="ORF">Pan14r_05860</name>
    <name evidence="2" type="ORF">V7x_33850</name>
</gene>
<accession>A0A5C6FI45</accession>
<dbReference type="Proteomes" id="UP000317238">
    <property type="component" value="Unassembled WGS sequence"/>
</dbReference>
<comment type="caution">
    <text evidence="1">The sequence shown here is derived from an EMBL/GenBank/DDBJ whole genome shotgun (WGS) entry which is preliminary data.</text>
</comment>
<evidence type="ECO:0000313" key="2">
    <source>
        <dbReference type="EMBL" id="TWU61697.1"/>
    </source>
</evidence>
<proteinExistence type="predicted"/>
<sequence>MPSSDVTLSQQDAKTILNESYLEVRSKMLEIAAALDRMQSAPGGDGLGDSDKRIQLDQAIEILASDDPDRAARLQFLFSRPYDAQWREKMEL</sequence>
<dbReference type="AlphaFoldDB" id="A0A5C5Y4M4"/>
<keyword evidence="4" id="KW-1185">Reference proteome</keyword>
<reference evidence="3 4" key="1">
    <citation type="submission" date="2019-02" db="EMBL/GenBank/DDBJ databases">
        <title>Deep-cultivation of Planctomycetes and their phenomic and genomic characterization uncovers novel biology.</title>
        <authorList>
            <person name="Wiegand S."/>
            <person name="Jogler M."/>
            <person name="Boedeker C."/>
            <person name="Pinto D."/>
            <person name="Vollmers J."/>
            <person name="Rivas-Marin E."/>
            <person name="Kohn T."/>
            <person name="Peeters S.H."/>
            <person name="Heuer A."/>
            <person name="Rast P."/>
            <person name="Oberbeckmann S."/>
            <person name="Bunk B."/>
            <person name="Jeske O."/>
            <person name="Meyerdierks A."/>
            <person name="Storesund J.E."/>
            <person name="Kallscheuer N."/>
            <person name="Luecker S."/>
            <person name="Lage O.M."/>
            <person name="Pohl T."/>
            <person name="Merkel B.J."/>
            <person name="Hornburger P."/>
            <person name="Mueller R.-W."/>
            <person name="Bruemmer F."/>
            <person name="Labrenz M."/>
            <person name="Spormann A.M."/>
            <person name="Op Den Camp H."/>
            <person name="Overmann J."/>
            <person name="Amann R."/>
            <person name="Jetten M.S.M."/>
            <person name="Mascher T."/>
            <person name="Medema M.H."/>
            <person name="Devos D.P."/>
            <person name="Kaster A.-K."/>
            <person name="Ovreas L."/>
            <person name="Rohde M."/>
            <person name="Galperin M.Y."/>
            <person name="Jogler C."/>
        </authorList>
    </citation>
    <scope>NUCLEOTIDE SEQUENCE [LARGE SCALE GENOMIC DNA]</scope>
    <source>
        <strain evidence="1 4">Pan14r</strain>
        <strain evidence="2 3">V7</strain>
    </source>
</reference>
<evidence type="ECO:0000313" key="4">
    <source>
        <dbReference type="Proteomes" id="UP000317238"/>
    </source>
</evidence>
<dbReference type="RefSeq" id="WP_196784723.1">
    <property type="nucleotide sequence ID" value="NZ_CP036319.1"/>
</dbReference>
<dbReference type="EMBL" id="SJPL01000001">
    <property type="protein sequence ID" value="TWT68342.1"/>
    <property type="molecule type" value="Genomic_DNA"/>
</dbReference>
<name>A0A5C5Y4M4_9PLAN</name>
<protein>
    <submittedName>
        <fullName evidence="1">Uncharacterized protein</fullName>
    </submittedName>
</protein>
<organism evidence="1 4">
    <name type="scientific">Crateriforma conspicua</name>
    <dbReference type="NCBI Taxonomy" id="2527996"/>
    <lineage>
        <taxon>Bacteria</taxon>
        <taxon>Pseudomonadati</taxon>
        <taxon>Planctomycetota</taxon>
        <taxon>Planctomycetia</taxon>
        <taxon>Planctomycetales</taxon>
        <taxon>Planctomycetaceae</taxon>
        <taxon>Crateriforma</taxon>
    </lineage>
</organism>
<evidence type="ECO:0000313" key="1">
    <source>
        <dbReference type="EMBL" id="TWT68342.1"/>
    </source>
</evidence>
<dbReference type="EMBL" id="SJPZ01000002">
    <property type="protein sequence ID" value="TWU61697.1"/>
    <property type="molecule type" value="Genomic_DNA"/>
</dbReference>
<dbReference type="Proteomes" id="UP000316476">
    <property type="component" value="Unassembled WGS sequence"/>
</dbReference>